<dbReference type="CDD" id="cd01213">
    <property type="entry name" value="PTB_tensin"/>
    <property type="match status" value="1"/>
</dbReference>
<dbReference type="Pfam" id="PF08416">
    <property type="entry name" value="PTB"/>
    <property type="match status" value="1"/>
</dbReference>
<evidence type="ECO:0000256" key="1">
    <source>
        <dbReference type="ARBA" id="ARBA00004246"/>
    </source>
</evidence>
<feature type="compositionally biased region" description="Low complexity" evidence="5">
    <location>
        <begin position="143"/>
        <end position="172"/>
    </location>
</feature>
<dbReference type="PROSITE" id="PS50001">
    <property type="entry name" value="SH2"/>
    <property type="match status" value="1"/>
</dbReference>
<dbReference type="SMART" id="SM00252">
    <property type="entry name" value="SH2"/>
    <property type="match status" value="1"/>
</dbReference>
<evidence type="ECO:0000313" key="7">
    <source>
        <dbReference type="EMBL" id="KAG7492445.1"/>
    </source>
</evidence>
<dbReference type="AlphaFoldDB" id="A0A9D3THT4"/>
<gene>
    <name evidence="7" type="ORF">MATL_G00014510</name>
</gene>
<dbReference type="InterPro" id="IPR051484">
    <property type="entry name" value="Tensin_PTEN_phosphatase"/>
</dbReference>
<comment type="subcellular location">
    <subcellularLocation>
        <location evidence="1">Cell junction</location>
        <location evidence="1">Focal adhesion</location>
    </subcellularLocation>
</comment>
<protein>
    <recommendedName>
        <fullName evidence="6">SH2 domain-containing protein</fullName>
    </recommendedName>
</protein>
<comment type="caution">
    <text evidence="7">The sequence shown here is derived from an EMBL/GenBank/DDBJ whole genome shotgun (WGS) entry which is preliminary data.</text>
</comment>
<evidence type="ECO:0000256" key="4">
    <source>
        <dbReference type="PROSITE-ProRule" id="PRU00191"/>
    </source>
</evidence>
<feature type="domain" description="SH2" evidence="6">
    <location>
        <begin position="376"/>
        <end position="485"/>
    </location>
</feature>
<evidence type="ECO:0000256" key="2">
    <source>
        <dbReference type="ARBA" id="ARBA00007881"/>
    </source>
</evidence>
<accession>A0A9D3THT4</accession>
<dbReference type="InterPro" id="IPR013625">
    <property type="entry name" value="PTB"/>
</dbReference>
<dbReference type="InterPro" id="IPR033929">
    <property type="entry name" value="Tensin_PTB"/>
</dbReference>
<sequence length="644" mass="69494">MRPTSEAMSQVMHTHVLRVGQSVHLGSTEEVLPLGHSLPPSAHPISCSFTSEPWSRCQNQVELSCGGDDPNSPTLDISLDNLNQLILELDPTFQPLQTSAHREQKFSRSCADPSAEDDLSQAVLEPRGCSPQTRCGTSTSVTPSSRSMPIPMRSGSSCSPHGSLVFSGSPSSSRPPLPIGSHRVSLSQRSDSPVFCSPVSIPLVRGHRASATSLISTSPGSDTSYIIGSCPSLFSDEADSPERLLYGSSGSFSHVISPTPQSPEPNKPFFSETNIDQSLHTLPASLHHSRGIIPPSHPSSCPPSVAGSMSDIPVVLINGAPEPEPKPRPSQEWPSGGGVGGLNRQTLRRTCMGSTPSSPQGSQPSMKLVMDSSQFWFRPHITRDEADALLRDQEPGSFVVRDSTSYRGSFGLAMKVQEVLTNLTSICHSGEGVPEPVRHYLIESTAKGVRLKGSSEEPYFGSLSALVHQHTVTPYALPCKLKIPSHDFSSRLEQGQDMSVTPEITKAACNFLYLSSVATEMLTGPCAIQRAVSEIFKKEAVPSPTIVNFKVSPNGVTLTDIQRKLFFRRHYPVQLLSYCGEDPENRTWKRNCKSASRIFGFVAKGMEAGVENMCHVFAEYDALQPASLAIQLVQGIAADGNKQK</sequence>
<dbReference type="Pfam" id="PF00017">
    <property type="entry name" value="SH2"/>
    <property type="match status" value="1"/>
</dbReference>
<dbReference type="GO" id="GO:0005925">
    <property type="term" value="C:focal adhesion"/>
    <property type="evidence" value="ECO:0007669"/>
    <property type="project" value="UniProtKB-SubCell"/>
</dbReference>
<dbReference type="PANTHER" id="PTHR45734:SF6">
    <property type="entry name" value="TENSIN-4"/>
    <property type="match status" value="1"/>
</dbReference>
<dbReference type="Proteomes" id="UP001046870">
    <property type="component" value="Chromosome 1"/>
</dbReference>
<dbReference type="SUPFAM" id="SSF50729">
    <property type="entry name" value="PH domain-like"/>
    <property type="match status" value="1"/>
</dbReference>
<keyword evidence="3 4" id="KW-0727">SH2 domain</keyword>
<evidence type="ECO:0000259" key="6">
    <source>
        <dbReference type="PROSITE" id="PS50001"/>
    </source>
</evidence>
<feature type="region of interest" description="Disordered" evidence="5">
    <location>
        <begin position="287"/>
        <end position="344"/>
    </location>
</feature>
<feature type="compositionally biased region" description="Polar residues" evidence="5">
    <location>
        <begin position="130"/>
        <end position="142"/>
    </location>
</feature>
<evidence type="ECO:0000256" key="5">
    <source>
        <dbReference type="SAM" id="MobiDB-lite"/>
    </source>
</evidence>
<dbReference type="InterPro" id="IPR006020">
    <property type="entry name" value="PTB/PI_dom"/>
</dbReference>
<dbReference type="Gene3D" id="2.30.29.30">
    <property type="entry name" value="Pleckstrin-homology domain (PH domain)/Phosphotyrosine-binding domain (PTB)"/>
    <property type="match status" value="1"/>
</dbReference>
<dbReference type="SUPFAM" id="SSF55550">
    <property type="entry name" value="SH2 domain"/>
    <property type="match status" value="1"/>
</dbReference>
<reference evidence="7" key="1">
    <citation type="submission" date="2021-01" db="EMBL/GenBank/DDBJ databases">
        <authorList>
            <person name="Zahm M."/>
            <person name="Roques C."/>
            <person name="Cabau C."/>
            <person name="Klopp C."/>
            <person name="Donnadieu C."/>
            <person name="Jouanno E."/>
            <person name="Lampietro C."/>
            <person name="Louis A."/>
            <person name="Herpin A."/>
            <person name="Echchiki A."/>
            <person name="Berthelot C."/>
            <person name="Parey E."/>
            <person name="Roest-Crollius H."/>
            <person name="Braasch I."/>
            <person name="Postlethwait J."/>
            <person name="Bobe J."/>
            <person name="Montfort J."/>
            <person name="Bouchez O."/>
            <person name="Begum T."/>
            <person name="Mejri S."/>
            <person name="Adams A."/>
            <person name="Chen W.-J."/>
            <person name="Guiguen Y."/>
        </authorList>
    </citation>
    <scope>NUCLEOTIDE SEQUENCE</scope>
    <source>
        <strain evidence="7">YG-15Mar2019-1</strain>
        <tissue evidence="7">Brain</tissue>
    </source>
</reference>
<dbReference type="SMART" id="SM00462">
    <property type="entry name" value="PTB"/>
    <property type="match status" value="1"/>
</dbReference>
<evidence type="ECO:0000256" key="3">
    <source>
        <dbReference type="ARBA" id="ARBA00022999"/>
    </source>
</evidence>
<dbReference type="PRINTS" id="PR00401">
    <property type="entry name" value="SH2DOMAIN"/>
</dbReference>
<dbReference type="InterPro" id="IPR036860">
    <property type="entry name" value="SH2_dom_sf"/>
</dbReference>
<dbReference type="EMBL" id="JAFDVH010000001">
    <property type="protein sequence ID" value="KAG7492445.1"/>
    <property type="molecule type" value="Genomic_DNA"/>
</dbReference>
<feature type="region of interest" description="Disordered" evidence="5">
    <location>
        <begin position="124"/>
        <end position="184"/>
    </location>
</feature>
<comment type="similarity">
    <text evidence="2">Belongs to the PTEN phosphatase protein family.</text>
</comment>
<feature type="region of interest" description="Disordered" evidence="5">
    <location>
        <begin position="100"/>
        <end position="119"/>
    </location>
</feature>
<name>A0A9D3THT4_MEGAT</name>
<keyword evidence="8" id="KW-1185">Reference proteome</keyword>
<dbReference type="OrthoDB" id="6273691at2759"/>
<dbReference type="InterPro" id="IPR011993">
    <property type="entry name" value="PH-like_dom_sf"/>
</dbReference>
<dbReference type="PANTHER" id="PTHR45734">
    <property type="entry name" value="TENSIN"/>
    <property type="match status" value="1"/>
</dbReference>
<organism evidence="7 8">
    <name type="scientific">Megalops atlanticus</name>
    <name type="common">Tarpon</name>
    <name type="synonym">Clupea gigantea</name>
    <dbReference type="NCBI Taxonomy" id="7932"/>
    <lineage>
        <taxon>Eukaryota</taxon>
        <taxon>Metazoa</taxon>
        <taxon>Chordata</taxon>
        <taxon>Craniata</taxon>
        <taxon>Vertebrata</taxon>
        <taxon>Euteleostomi</taxon>
        <taxon>Actinopterygii</taxon>
        <taxon>Neopterygii</taxon>
        <taxon>Teleostei</taxon>
        <taxon>Elopiformes</taxon>
        <taxon>Megalopidae</taxon>
        <taxon>Megalops</taxon>
    </lineage>
</organism>
<evidence type="ECO:0000313" key="8">
    <source>
        <dbReference type="Proteomes" id="UP001046870"/>
    </source>
</evidence>
<proteinExistence type="inferred from homology"/>
<dbReference type="InterPro" id="IPR000980">
    <property type="entry name" value="SH2"/>
</dbReference>
<dbReference type="Gene3D" id="3.30.505.10">
    <property type="entry name" value="SH2 domain"/>
    <property type="match status" value="1"/>
</dbReference>